<name>A0A1T2XI26_9BACL</name>
<dbReference type="EMBL" id="MSZX01000003">
    <property type="protein sequence ID" value="OPA79452.1"/>
    <property type="molecule type" value="Genomic_DNA"/>
</dbReference>
<reference evidence="4 5" key="1">
    <citation type="submission" date="2017-01" db="EMBL/GenBank/DDBJ databases">
        <title>Genome analysis of Paenibacillus selenitrireducens ES3-24.</title>
        <authorList>
            <person name="Xu D."/>
            <person name="Yao R."/>
            <person name="Zheng S."/>
        </authorList>
    </citation>
    <scope>NUCLEOTIDE SEQUENCE [LARGE SCALE GENOMIC DNA]</scope>
    <source>
        <strain evidence="4 5">ES3-24</strain>
    </source>
</reference>
<sequence length="661" mass="74916">MKNTAKPESATLPLQDVQIQDTFWSSYMDLVHQVVIPYQWDALNDRIPDAEPSYAIHNFRIAAGVEQGSYGGLVFQDSDLAKWLEAVAYRLATHPDPALEEIADETIQFIIQAQQKDGYINTYFTVKEPDKRWTNLHDCHELYCAGHMMEAAVAYYEATGKRAFLHAMCRFADYIDTVFGPDEGKIHGYDGHQEIELALVKLYRVTGEQRYLRLSQYFIDARGQQPNFFIEEWEQRGRTSHWVPGEFKPDPQYNQSHLPVREQSTAVGHAVRAVYMYSAMADLARLTGDQALAEACRRLWNNVTKRQMYITGGIGSTRIGEAFSLDWNLPNERVYGETCASIGLIFFAHRMLQLEQKAEYADVLERALYNNVIGSMSEDGKHYFYVNPLEVWPDACAKDPELPHVKPVRQKWFGCSCCPPNVARILASLGTYIYTVNNDTIYTHLFVGNKAKVHMNGLDVLLKQETDSPWNGNIRITVTPERAAAFRLALRVPGWCKEQPTLRINGQAHTTLQVVDGYCLIDRPWQPGDVVEWVLAMEVQFIAAHPFMRANAGKVAIQRGPFVYALEEVDHAAPLASLSINPTQLLTARRDASLPGEPIVLEGILHQEASAHALSEDEPYHVFGTTSAPTLMPLRAVPYFMWGNRNPGEMAVWIRTNHNDY</sequence>
<dbReference type="PANTHER" id="PTHR43465:SF2">
    <property type="entry name" value="DUF1680 DOMAIN PROTEIN (AFU_ORTHOLOGUE AFUA_1G08910)"/>
    <property type="match status" value="1"/>
</dbReference>
<gene>
    <name evidence="4" type="ORF">BVG16_10295</name>
</gene>
<protein>
    <recommendedName>
        <fullName evidence="6">Glycoside hydrolase family 127 protein</fullName>
    </recommendedName>
</protein>
<dbReference type="SUPFAM" id="SSF48208">
    <property type="entry name" value="Six-hairpin glycosidases"/>
    <property type="match status" value="1"/>
</dbReference>
<organism evidence="4 5">
    <name type="scientific">Paenibacillus selenitireducens</name>
    <dbReference type="NCBI Taxonomy" id="1324314"/>
    <lineage>
        <taxon>Bacteria</taxon>
        <taxon>Bacillati</taxon>
        <taxon>Bacillota</taxon>
        <taxon>Bacilli</taxon>
        <taxon>Bacillales</taxon>
        <taxon>Paenibacillaceae</taxon>
        <taxon>Paenibacillus</taxon>
    </lineage>
</organism>
<accession>A0A1T2XI26</accession>
<dbReference type="InterPro" id="IPR049049">
    <property type="entry name" value="Beta-AFase-like_GH127_C"/>
</dbReference>
<dbReference type="Pfam" id="PF20737">
    <property type="entry name" value="Glyco_hydro127C"/>
    <property type="match status" value="1"/>
</dbReference>
<evidence type="ECO:0000259" key="3">
    <source>
        <dbReference type="Pfam" id="PF20737"/>
    </source>
</evidence>
<dbReference type="InterPro" id="IPR049174">
    <property type="entry name" value="Beta-AFase-like"/>
</dbReference>
<dbReference type="InterPro" id="IPR008928">
    <property type="entry name" value="6-hairpin_glycosidase_sf"/>
</dbReference>
<evidence type="ECO:0000313" key="5">
    <source>
        <dbReference type="Proteomes" id="UP000190188"/>
    </source>
</evidence>
<dbReference type="GO" id="GO:0005975">
    <property type="term" value="P:carbohydrate metabolic process"/>
    <property type="evidence" value="ECO:0007669"/>
    <property type="project" value="InterPro"/>
</dbReference>
<dbReference type="STRING" id="1324314.BVG16_10295"/>
<dbReference type="RefSeq" id="WP_078498517.1">
    <property type="nucleotide sequence ID" value="NZ_MSZX01000003.1"/>
</dbReference>
<evidence type="ECO:0000259" key="1">
    <source>
        <dbReference type="Pfam" id="PF07944"/>
    </source>
</evidence>
<feature type="domain" description="Non-reducing end beta-L-arabinofuranosidase-like GH127 catalytic" evidence="1">
    <location>
        <begin position="16"/>
        <end position="430"/>
    </location>
</feature>
<feature type="domain" description="Non-reducing end beta-L-arabinofuranosidase-like GH127 C-terminal" evidence="3">
    <location>
        <begin position="539"/>
        <end position="655"/>
    </location>
</feature>
<dbReference type="Gene3D" id="1.50.10.20">
    <property type="match status" value="1"/>
</dbReference>
<dbReference type="OrthoDB" id="9757939at2"/>
<keyword evidence="5" id="KW-1185">Reference proteome</keyword>
<evidence type="ECO:0000313" key="4">
    <source>
        <dbReference type="EMBL" id="OPA79452.1"/>
    </source>
</evidence>
<proteinExistence type="predicted"/>
<dbReference type="PANTHER" id="PTHR43465">
    <property type="entry name" value="DUF1680 DOMAIN PROTEIN (AFU_ORTHOLOGUE AFUA_1G08910)"/>
    <property type="match status" value="1"/>
</dbReference>
<comment type="caution">
    <text evidence="4">The sequence shown here is derived from an EMBL/GenBank/DDBJ whole genome shotgun (WGS) entry which is preliminary data.</text>
</comment>
<evidence type="ECO:0008006" key="6">
    <source>
        <dbReference type="Google" id="ProtNLM"/>
    </source>
</evidence>
<dbReference type="InterPro" id="IPR049046">
    <property type="entry name" value="Beta-AFase-like_GH127_middle"/>
</dbReference>
<dbReference type="Pfam" id="PF20736">
    <property type="entry name" value="Glyco_hydro127M"/>
    <property type="match status" value="1"/>
</dbReference>
<dbReference type="Pfam" id="PF07944">
    <property type="entry name" value="Beta-AFase-like_GH127_cat"/>
    <property type="match status" value="1"/>
</dbReference>
<dbReference type="InterPro" id="IPR012878">
    <property type="entry name" value="Beta-AFase-like_GH127_cat"/>
</dbReference>
<evidence type="ECO:0000259" key="2">
    <source>
        <dbReference type="Pfam" id="PF20736"/>
    </source>
</evidence>
<feature type="domain" description="Non-reducing end beta-L-arabinofuranosidase-like GH127 middle" evidence="2">
    <location>
        <begin position="440"/>
        <end position="537"/>
    </location>
</feature>
<dbReference type="Proteomes" id="UP000190188">
    <property type="component" value="Unassembled WGS sequence"/>
</dbReference>
<dbReference type="AlphaFoldDB" id="A0A1T2XI26"/>